<evidence type="ECO:0000256" key="2">
    <source>
        <dbReference type="ARBA" id="ARBA00023315"/>
    </source>
</evidence>
<keyword evidence="5" id="KW-1185">Reference proteome</keyword>
<dbReference type="EMBL" id="AM114193">
    <property type="protein sequence ID" value="CAJ36987.1"/>
    <property type="molecule type" value="Genomic_DNA"/>
</dbReference>
<dbReference type="SUPFAM" id="SSF55729">
    <property type="entry name" value="Acyl-CoA N-acyltransferases (Nat)"/>
    <property type="match status" value="1"/>
</dbReference>
<dbReference type="PANTHER" id="PTHR43072">
    <property type="entry name" value="N-ACETYLTRANSFERASE"/>
    <property type="match status" value="1"/>
</dbReference>
<name>Q0W3Q6_METAR</name>
<dbReference type="EC" id="2.3.1.-" evidence="4"/>
<dbReference type="OrthoDB" id="129730at2157"/>
<protein>
    <submittedName>
        <fullName evidence="4">Acetyltransferase (GNAT family)</fullName>
        <ecNumber evidence="4">2.3.1.-</ecNumber>
    </submittedName>
</protein>
<dbReference type="RefSeq" id="WP_012035580.1">
    <property type="nucleotide sequence ID" value="NC_009464.1"/>
</dbReference>
<dbReference type="InterPro" id="IPR000182">
    <property type="entry name" value="GNAT_dom"/>
</dbReference>
<gene>
    <name evidence="4" type="ORF">RCIX1786</name>
</gene>
<evidence type="ECO:0000259" key="3">
    <source>
        <dbReference type="PROSITE" id="PS51186"/>
    </source>
</evidence>
<sequence length="162" mass="17638">MIIRDATGSDLPRIVEIYNSTVPGRMVTADTEPVTVASRLQWFGEHNPATRPLWVAEIDGEICGWLSFSSFYGRPAYNATVEISVYVAPEHRGKGIGGTLLGKAIDHSPAIGVKTLLGFIFAHNAPSLSLFKKFGFEQWAYLPDVAELDGVPHSLVIVGKKV</sequence>
<dbReference type="KEGG" id="rci:RCIX1786"/>
<dbReference type="GeneID" id="5144179"/>
<reference evidence="4 5" key="1">
    <citation type="journal article" date="2006" name="Science">
        <title>Genome of rice cluster I archaea -- the key methane producers in the rice rhizosphere.</title>
        <authorList>
            <person name="Erkel C."/>
            <person name="Kube M."/>
            <person name="Reinhardt R."/>
            <person name="Liesack W."/>
        </authorList>
    </citation>
    <scope>NUCLEOTIDE SEQUENCE [LARGE SCALE GENOMIC DNA]</scope>
    <source>
        <strain evidence="5">DSM 22066 / NBRC 105507 / MRE50</strain>
    </source>
</reference>
<dbReference type="STRING" id="351160.RCIX1786"/>
<dbReference type="CDD" id="cd04301">
    <property type="entry name" value="NAT_SF"/>
    <property type="match status" value="1"/>
</dbReference>
<dbReference type="Proteomes" id="UP000000663">
    <property type="component" value="Chromosome"/>
</dbReference>
<keyword evidence="2 4" id="KW-0012">Acyltransferase</keyword>
<organism evidence="4 5">
    <name type="scientific">Methanocella arvoryzae (strain DSM 22066 / NBRC 105507 / MRE50)</name>
    <dbReference type="NCBI Taxonomy" id="351160"/>
    <lineage>
        <taxon>Archaea</taxon>
        <taxon>Methanobacteriati</taxon>
        <taxon>Methanobacteriota</taxon>
        <taxon>Stenosarchaea group</taxon>
        <taxon>Methanomicrobia</taxon>
        <taxon>Methanocellales</taxon>
        <taxon>Methanocellaceae</taxon>
        <taxon>Methanocella</taxon>
    </lineage>
</organism>
<dbReference type="PATRIC" id="fig|351160.9.peg.1289"/>
<proteinExistence type="predicted"/>
<dbReference type="PROSITE" id="PS51186">
    <property type="entry name" value="GNAT"/>
    <property type="match status" value="1"/>
</dbReference>
<dbReference type="Pfam" id="PF00583">
    <property type="entry name" value="Acetyltransf_1"/>
    <property type="match status" value="1"/>
</dbReference>
<accession>Q0W3Q6</accession>
<dbReference type="PANTHER" id="PTHR43072:SF23">
    <property type="entry name" value="UPF0039 PROTEIN C11D3.02C"/>
    <property type="match status" value="1"/>
</dbReference>
<feature type="domain" description="N-acetyltransferase" evidence="3">
    <location>
        <begin position="1"/>
        <end position="158"/>
    </location>
</feature>
<dbReference type="InterPro" id="IPR016181">
    <property type="entry name" value="Acyl_CoA_acyltransferase"/>
</dbReference>
<dbReference type="GO" id="GO:0016747">
    <property type="term" value="F:acyltransferase activity, transferring groups other than amino-acyl groups"/>
    <property type="evidence" value="ECO:0007669"/>
    <property type="project" value="InterPro"/>
</dbReference>
<evidence type="ECO:0000313" key="4">
    <source>
        <dbReference type="EMBL" id="CAJ36987.1"/>
    </source>
</evidence>
<evidence type="ECO:0000256" key="1">
    <source>
        <dbReference type="ARBA" id="ARBA00022679"/>
    </source>
</evidence>
<dbReference type="AlphaFoldDB" id="Q0W3Q6"/>
<evidence type="ECO:0000313" key="5">
    <source>
        <dbReference type="Proteomes" id="UP000000663"/>
    </source>
</evidence>
<keyword evidence="1 4" id="KW-0808">Transferase</keyword>
<dbReference type="eggNOG" id="arCOG00830">
    <property type="taxonomic scope" value="Archaea"/>
</dbReference>
<dbReference type="Gene3D" id="3.40.630.30">
    <property type="match status" value="1"/>
</dbReference>